<dbReference type="EMBL" id="JAGHQL010000067">
    <property type="protein sequence ID" value="KAH0541849.1"/>
    <property type="molecule type" value="Genomic_DNA"/>
</dbReference>
<organism evidence="1 2">
    <name type="scientific">Glutinoglossum americanum</name>
    <dbReference type="NCBI Taxonomy" id="1670608"/>
    <lineage>
        <taxon>Eukaryota</taxon>
        <taxon>Fungi</taxon>
        <taxon>Dikarya</taxon>
        <taxon>Ascomycota</taxon>
        <taxon>Pezizomycotina</taxon>
        <taxon>Geoglossomycetes</taxon>
        <taxon>Geoglossales</taxon>
        <taxon>Geoglossaceae</taxon>
        <taxon>Glutinoglossum</taxon>
    </lineage>
</organism>
<gene>
    <name evidence="1" type="ORF">FGG08_003733</name>
</gene>
<evidence type="ECO:0000313" key="2">
    <source>
        <dbReference type="Proteomes" id="UP000698800"/>
    </source>
</evidence>
<dbReference type="Proteomes" id="UP000698800">
    <property type="component" value="Unassembled WGS sequence"/>
</dbReference>
<dbReference type="OrthoDB" id="1658288at2759"/>
<comment type="caution">
    <text evidence="1">The sequence shown here is derived from an EMBL/GenBank/DDBJ whole genome shotgun (WGS) entry which is preliminary data.</text>
</comment>
<reference evidence="1" key="1">
    <citation type="submission" date="2021-03" db="EMBL/GenBank/DDBJ databases">
        <title>Comparative genomics and phylogenomic investigation of the class Geoglossomycetes provide insights into ecological specialization and systematics.</title>
        <authorList>
            <person name="Melie T."/>
            <person name="Pirro S."/>
            <person name="Miller A.N."/>
            <person name="Quandt A."/>
        </authorList>
    </citation>
    <scope>NUCLEOTIDE SEQUENCE</scope>
    <source>
        <strain evidence="1">GBOQ0MN5Z8</strain>
    </source>
</reference>
<sequence length="226" mass="25263">MSGCANKVAAPNKVAAQIKVAARNKVAAPNGKVDIPGPLRSVLGACGDFINVEHGLANPIHFSIKELLTRLEDDWLSNGEDQEIVQFQVYVAASHRAMSSSYPLHGTDAFPQSNAYYQFLKYASRYAINHLSQSWPPCSAIRGNVRKFLTSEKYVTWIEYATMLSLKNGGVAVVERWFDMLDRQPGQGDMSESVLGKGLGLRLNQELVKRVQMFGEHDPRREQWYC</sequence>
<accession>A0A9P8ICT1</accession>
<keyword evidence="2" id="KW-1185">Reference proteome</keyword>
<proteinExistence type="predicted"/>
<dbReference type="AlphaFoldDB" id="A0A9P8ICT1"/>
<name>A0A9P8ICT1_9PEZI</name>
<evidence type="ECO:0000313" key="1">
    <source>
        <dbReference type="EMBL" id="KAH0541849.1"/>
    </source>
</evidence>
<protein>
    <submittedName>
        <fullName evidence="1">Uncharacterized protein</fullName>
    </submittedName>
</protein>